<evidence type="ECO:0000313" key="2">
    <source>
        <dbReference type="EMBL" id="QHU12313.1"/>
    </source>
</evidence>
<dbReference type="InterPro" id="IPR013536">
    <property type="entry name" value="WLM_dom"/>
</dbReference>
<dbReference type="AlphaFoldDB" id="A0A6C0K493"/>
<feature type="domain" description="WLM" evidence="1">
    <location>
        <begin position="34"/>
        <end position="189"/>
    </location>
</feature>
<protein>
    <recommendedName>
        <fullName evidence="1">WLM domain-containing protein</fullName>
    </recommendedName>
</protein>
<accession>A0A6C0K493</accession>
<reference evidence="2" key="1">
    <citation type="journal article" date="2020" name="Nature">
        <title>Giant virus diversity and host interactions through global metagenomics.</title>
        <authorList>
            <person name="Schulz F."/>
            <person name="Roux S."/>
            <person name="Paez-Espino D."/>
            <person name="Jungbluth S."/>
            <person name="Walsh D.A."/>
            <person name="Denef V.J."/>
            <person name="McMahon K.D."/>
            <person name="Konstantinidis K.T."/>
            <person name="Eloe-Fadrosh E.A."/>
            <person name="Kyrpides N.C."/>
            <person name="Woyke T."/>
        </authorList>
    </citation>
    <scope>NUCLEOTIDE SEQUENCE</scope>
    <source>
        <strain evidence="2">GVMAG-S-1101171-110</strain>
    </source>
</reference>
<organism evidence="2">
    <name type="scientific">viral metagenome</name>
    <dbReference type="NCBI Taxonomy" id="1070528"/>
    <lineage>
        <taxon>unclassified sequences</taxon>
        <taxon>metagenomes</taxon>
        <taxon>organismal metagenomes</taxon>
    </lineage>
</organism>
<dbReference type="Pfam" id="PF08325">
    <property type="entry name" value="WLM"/>
    <property type="match status" value="1"/>
</dbReference>
<evidence type="ECO:0000259" key="1">
    <source>
        <dbReference type="Pfam" id="PF08325"/>
    </source>
</evidence>
<sequence>MDTIVSGVWGAIHNMTSSYPIVQVRSTVDGKTYNVRDMPDKQKAADLLARVRRKLQKLIDSLRQQFPHKPQVIQLNEKFEADPKRFYEATPDSEHVSYSVNKGDSIHLCLRQRNKKEEALVDENVMVFVALHEMGHVITPPTVKSHGPEFWNNFGWLLREAEALEIYKYQDFKAHPVSYCGEKITDQPKYDPSKDLDMEIGNPLKIGNIR</sequence>
<name>A0A6C0K493_9ZZZZ</name>
<proteinExistence type="predicted"/>
<dbReference type="EMBL" id="MN740798">
    <property type="protein sequence ID" value="QHU12313.1"/>
    <property type="molecule type" value="Genomic_DNA"/>
</dbReference>